<dbReference type="AlphaFoldDB" id="C8PL34"/>
<protein>
    <submittedName>
        <fullName evidence="1">Uncharacterized protein</fullName>
    </submittedName>
</protein>
<proteinExistence type="predicted"/>
<keyword evidence="2" id="KW-1185">Reference proteome</keyword>
<evidence type="ECO:0000313" key="2">
    <source>
        <dbReference type="Proteomes" id="UP000005709"/>
    </source>
</evidence>
<gene>
    <name evidence="1" type="ORF">CAMGR0001_2823</name>
</gene>
<name>C8PL34_9BACT</name>
<dbReference type="Proteomes" id="UP000005709">
    <property type="component" value="Unassembled WGS sequence"/>
</dbReference>
<sequence>MRANRNGANLSRRGFKSHCDYTGFKCKCPQRRPPRMPARRIMRF</sequence>
<organism evidence="1 2">
    <name type="scientific">Campylobacter gracilis RM3268</name>
    <dbReference type="NCBI Taxonomy" id="553220"/>
    <lineage>
        <taxon>Bacteria</taxon>
        <taxon>Pseudomonadati</taxon>
        <taxon>Campylobacterota</taxon>
        <taxon>Epsilonproteobacteria</taxon>
        <taxon>Campylobacterales</taxon>
        <taxon>Campylobacteraceae</taxon>
        <taxon>Campylobacter</taxon>
    </lineage>
</organism>
<reference evidence="1 2" key="1">
    <citation type="submission" date="2009-07" db="EMBL/GenBank/DDBJ databases">
        <authorList>
            <person name="Madupu R."/>
            <person name="Sebastian Y."/>
            <person name="Durkin A.S."/>
            <person name="Torralba M."/>
            <person name="Methe B."/>
            <person name="Sutton G.G."/>
            <person name="Strausberg R.L."/>
            <person name="Nelson K.E."/>
        </authorList>
    </citation>
    <scope>NUCLEOTIDE SEQUENCE [LARGE SCALE GENOMIC DNA]</scope>
    <source>
        <strain evidence="1 2">RM3268</strain>
    </source>
</reference>
<accession>C8PL34</accession>
<comment type="caution">
    <text evidence="1">The sequence shown here is derived from an EMBL/GenBank/DDBJ whole genome shotgun (WGS) entry which is preliminary data.</text>
</comment>
<evidence type="ECO:0000313" key="1">
    <source>
        <dbReference type="EMBL" id="EEV16449.1"/>
    </source>
</evidence>
<dbReference type="EMBL" id="ACYG01000031">
    <property type="protein sequence ID" value="EEV16449.1"/>
    <property type="molecule type" value="Genomic_DNA"/>
</dbReference>